<protein>
    <submittedName>
        <fullName evidence="1">Uncharacterized protein</fullName>
    </submittedName>
</protein>
<organism evidence="1">
    <name type="scientific">Megaviridae environmental sample</name>
    <dbReference type="NCBI Taxonomy" id="1737588"/>
    <lineage>
        <taxon>Viruses</taxon>
        <taxon>Varidnaviria</taxon>
        <taxon>Bamfordvirae</taxon>
        <taxon>Nucleocytoviricota</taxon>
        <taxon>Megaviricetes</taxon>
        <taxon>Imitervirales</taxon>
        <taxon>Mimiviridae</taxon>
        <taxon>environmental samples</taxon>
    </lineage>
</organism>
<evidence type="ECO:0000313" key="1">
    <source>
        <dbReference type="EMBL" id="QFG75035.1"/>
    </source>
</evidence>
<reference evidence="1" key="1">
    <citation type="journal article" date="2019" name="Philos. Trans. R. Soc. Lond., B, Biol. Sci.">
        <title>Targeted metagenomic recovery of four divergent viruses reveals shared and distinctive characteristics of giant viruses of marine eukaryotes.</title>
        <authorList>
            <person name="Needham D.M."/>
            <person name="Poirier C."/>
            <person name="Hehenberger E."/>
            <person name="Jimenez V."/>
            <person name="Swalwell J.E."/>
            <person name="Santoro A.E."/>
            <person name="Worden A.Z."/>
        </authorList>
    </citation>
    <scope>NUCLEOTIDE SEQUENCE</scope>
    <source>
        <strain evidence="1">OPacV-421</strain>
    </source>
</reference>
<name>A0A5J6VLJ7_9VIRU</name>
<dbReference type="EMBL" id="MN448297">
    <property type="protein sequence ID" value="QFG75035.1"/>
    <property type="molecule type" value="Genomic_DNA"/>
</dbReference>
<sequence>MVKRLTLKDINKLLHYYKINSKRLTKRQKLTKLHNILAKKLCKCINKVNKNKTISTPICRNSVLTKKKINIYRFSCKKRPKLLLPKNKTHKVFKL</sequence>
<proteinExistence type="predicted"/>
<accession>A0A5J6VLJ7</accession>